<gene>
    <name evidence="2" type="ORF">EBN88_16100</name>
</gene>
<organism evidence="2 3">
    <name type="scientific">Streptomyces triticirhizae</name>
    <dbReference type="NCBI Taxonomy" id="2483353"/>
    <lineage>
        <taxon>Bacteria</taxon>
        <taxon>Bacillati</taxon>
        <taxon>Actinomycetota</taxon>
        <taxon>Actinomycetes</taxon>
        <taxon>Kitasatosporales</taxon>
        <taxon>Streptomycetaceae</taxon>
        <taxon>Streptomyces</taxon>
    </lineage>
</organism>
<reference evidence="2 3" key="1">
    <citation type="submission" date="2018-10" db="EMBL/GenBank/DDBJ databases">
        <title>Isolation, diversity and antifungal activity of actinobacteria from wheat.</title>
        <authorList>
            <person name="Han C."/>
        </authorList>
    </citation>
    <scope>NUCLEOTIDE SEQUENCE [LARGE SCALE GENOMIC DNA]</scope>
    <source>
        <strain evidence="2 3">NEAU-YY642</strain>
    </source>
</reference>
<proteinExistence type="predicted"/>
<dbReference type="Pfam" id="PF12770">
    <property type="entry name" value="CHAT"/>
    <property type="match status" value="1"/>
</dbReference>
<dbReference type="EMBL" id="RFFJ01000084">
    <property type="protein sequence ID" value="RMI38794.1"/>
    <property type="molecule type" value="Genomic_DNA"/>
</dbReference>
<dbReference type="RefSeq" id="WP_147472740.1">
    <property type="nucleotide sequence ID" value="NZ_RFFJ01000084.1"/>
</dbReference>
<comment type="caution">
    <text evidence="2">The sequence shown here is derived from an EMBL/GenBank/DDBJ whole genome shotgun (WGS) entry which is preliminary data.</text>
</comment>
<name>A0A3M2LMT9_9ACTN</name>
<feature type="domain" description="CHAT" evidence="1">
    <location>
        <begin position="199"/>
        <end position="501"/>
    </location>
</feature>
<dbReference type="AlphaFoldDB" id="A0A3M2LMT9"/>
<accession>A0A3M2LMT9</accession>
<protein>
    <submittedName>
        <fullName evidence="2">CHAT domain-containing protein</fullName>
    </submittedName>
</protein>
<dbReference type="InterPro" id="IPR024983">
    <property type="entry name" value="CHAT_dom"/>
</dbReference>
<feature type="non-terminal residue" evidence="2">
    <location>
        <position position="1"/>
    </location>
</feature>
<dbReference type="Proteomes" id="UP000278673">
    <property type="component" value="Unassembled WGS sequence"/>
</dbReference>
<keyword evidence="3" id="KW-1185">Reference proteome</keyword>
<evidence type="ECO:0000259" key="1">
    <source>
        <dbReference type="Pfam" id="PF12770"/>
    </source>
</evidence>
<evidence type="ECO:0000313" key="2">
    <source>
        <dbReference type="EMBL" id="RMI38794.1"/>
    </source>
</evidence>
<sequence>EQRSALGRHPGLAGRAAELALADPRHDPPARAERALRLLEAGRAVLFGQALETRDDLAELRARHPELAERFVTWRGWLDRADTDALPAGADRARPAREMARVLAEIRALPGFDAFGLPPTVEELRAQAHEGPVAVLTCGERTGHALLLTPDGVRALELPGLTAPLTARRVDALRHALRLARSGRPRAQRLRGQATVNDVLEWLWDTAAGPVLDALGIAGPPEASGADGSWPRVWWVPGGLVGLLPLHAAGHHRDPAEAPNRRTVMDRVIPSTVPSVRALRRAREHLARLAERPAAPARSLVVAMPTTPGLPGGGPLRHAAAEADLVAQHAPDPVLLTTRDGTPNAAGAPTAPRVLAALADCSLAHFACHADSHDTDPARGRLLLADHAERPFTVGTLATARLERAELAYLSACHTATGATNGLADESLHLTSAFQLAGFPRVIGTLWEVDDRIALDIADAFYARLATTPAHAPAALHATIRTLRDAYPNLPTLWAAHLHAGA</sequence>
<evidence type="ECO:0000313" key="3">
    <source>
        <dbReference type="Proteomes" id="UP000278673"/>
    </source>
</evidence>